<dbReference type="RefSeq" id="WP_075131007.1">
    <property type="nucleotide sequence ID" value="NZ_MSIF01000001.1"/>
</dbReference>
<dbReference type="GO" id="GO:0015658">
    <property type="term" value="F:branched-chain amino acid transmembrane transporter activity"/>
    <property type="evidence" value="ECO:0007669"/>
    <property type="project" value="TreeGrafter"/>
</dbReference>
<sequence length="236" mass="25419">MTHPLLELRAVHAFYGDVECLHGVDLTVADGEVVVVLGANGAGKTTLLRSICQLVRTKGQILFDGAPIGANTYDIVRRGVSMVPQGRGTLVDLTVEDNIRAGGYIRRDKDVESDLGYWYEVFPPLAQRRSTLAGSLSGGEQQMLAIARALMSKPKLLLLDEPSLGLAPIVVRQLFDVLARVCAERAVAMVVVEQNAALALGMAQRGYVLEAGAIAVTGEANTLRDDENVRRAYLGY</sequence>
<evidence type="ECO:0000313" key="8">
    <source>
        <dbReference type="Proteomes" id="UP000185696"/>
    </source>
</evidence>
<keyword evidence="8" id="KW-1185">Reference proteome</keyword>
<evidence type="ECO:0000256" key="1">
    <source>
        <dbReference type="ARBA" id="ARBA00005417"/>
    </source>
</evidence>
<proteinExistence type="inferred from homology"/>
<dbReference type="GO" id="GO:0016887">
    <property type="term" value="F:ATP hydrolysis activity"/>
    <property type="evidence" value="ECO:0007669"/>
    <property type="project" value="InterPro"/>
</dbReference>
<dbReference type="InterPro" id="IPR017871">
    <property type="entry name" value="ABC_transporter-like_CS"/>
</dbReference>
<organism evidence="7 8">
    <name type="scientific">Actinophytocola xinjiangensis</name>
    <dbReference type="NCBI Taxonomy" id="485602"/>
    <lineage>
        <taxon>Bacteria</taxon>
        <taxon>Bacillati</taxon>
        <taxon>Actinomycetota</taxon>
        <taxon>Actinomycetes</taxon>
        <taxon>Pseudonocardiales</taxon>
        <taxon>Pseudonocardiaceae</taxon>
    </lineage>
</organism>
<dbReference type="GO" id="GO:0005524">
    <property type="term" value="F:ATP binding"/>
    <property type="evidence" value="ECO:0007669"/>
    <property type="project" value="UniProtKB-KW"/>
</dbReference>
<keyword evidence="3" id="KW-0547">Nucleotide-binding</keyword>
<evidence type="ECO:0000256" key="4">
    <source>
        <dbReference type="ARBA" id="ARBA00022840"/>
    </source>
</evidence>
<dbReference type="GO" id="GO:0015807">
    <property type="term" value="P:L-amino acid transport"/>
    <property type="evidence" value="ECO:0007669"/>
    <property type="project" value="TreeGrafter"/>
</dbReference>
<dbReference type="InterPro" id="IPR003593">
    <property type="entry name" value="AAA+_ATPase"/>
</dbReference>
<keyword evidence="2" id="KW-0813">Transport</keyword>
<evidence type="ECO:0000313" key="7">
    <source>
        <dbReference type="EMBL" id="OLF14059.1"/>
    </source>
</evidence>
<keyword evidence="4 7" id="KW-0067">ATP-binding</keyword>
<dbReference type="Pfam" id="PF00005">
    <property type="entry name" value="ABC_tran"/>
    <property type="match status" value="1"/>
</dbReference>
<reference evidence="7 8" key="1">
    <citation type="submission" date="2016-12" db="EMBL/GenBank/DDBJ databases">
        <title>The draft genome sequence of Actinophytocola xinjiangensis.</title>
        <authorList>
            <person name="Wang W."/>
            <person name="Yuan L."/>
        </authorList>
    </citation>
    <scope>NUCLEOTIDE SEQUENCE [LARGE SCALE GENOMIC DNA]</scope>
    <source>
        <strain evidence="7 8">CGMCC 4.4663</strain>
    </source>
</reference>
<dbReference type="SUPFAM" id="SSF52540">
    <property type="entry name" value="P-loop containing nucleoside triphosphate hydrolases"/>
    <property type="match status" value="1"/>
</dbReference>
<dbReference type="PROSITE" id="PS00211">
    <property type="entry name" value="ABC_TRANSPORTER_1"/>
    <property type="match status" value="1"/>
</dbReference>
<dbReference type="InterPro" id="IPR052156">
    <property type="entry name" value="BCAA_Transport_ATP-bd_LivF"/>
</dbReference>
<dbReference type="PANTHER" id="PTHR43820">
    <property type="entry name" value="HIGH-AFFINITY BRANCHED-CHAIN AMINO ACID TRANSPORT ATP-BINDING PROTEIN LIVF"/>
    <property type="match status" value="1"/>
</dbReference>
<gene>
    <name evidence="7" type="ORF">BLA60_02500</name>
</gene>
<dbReference type="InterPro" id="IPR027417">
    <property type="entry name" value="P-loop_NTPase"/>
</dbReference>
<accession>A0A7Z0WTC1</accession>
<dbReference type="Gene3D" id="3.40.50.300">
    <property type="entry name" value="P-loop containing nucleotide triphosphate hydrolases"/>
    <property type="match status" value="1"/>
</dbReference>
<dbReference type="PROSITE" id="PS50893">
    <property type="entry name" value="ABC_TRANSPORTER_2"/>
    <property type="match status" value="1"/>
</dbReference>
<comment type="similarity">
    <text evidence="1">Belongs to the ABC transporter superfamily.</text>
</comment>
<dbReference type="PANTHER" id="PTHR43820:SF4">
    <property type="entry name" value="HIGH-AFFINITY BRANCHED-CHAIN AMINO ACID TRANSPORT ATP-BINDING PROTEIN LIVF"/>
    <property type="match status" value="1"/>
</dbReference>
<evidence type="ECO:0000259" key="6">
    <source>
        <dbReference type="PROSITE" id="PS50893"/>
    </source>
</evidence>
<feature type="domain" description="ABC transporter" evidence="6">
    <location>
        <begin position="6"/>
        <end position="236"/>
    </location>
</feature>
<evidence type="ECO:0000256" key="2">
    <source>
        <dbReference type="ARBA" id="ARBA00022448"/>
    </source>
</evidence>
<dbReference type="OrthoDB" id="9776369at2"/>
<evidence type="ECO:0000256" key="3">
    <source>
        <dbReference type="ARBA" id="ARBA00022741"/>
    </source>
</evidence>
<dbReference type="SMART" id="SM00382">
    <property type="entry name" value="AAA"/>
    <property type="match status" value="1"/>
</dbReference>
<dbReference type="InterPro" id="IPR003439">
    <property type="entry name" value="ABC_transporter-like_ATP-bd"/>
</dbReference>
<protein>
    <submittedName>
        <fullName evidence="7">ABC transporter ATP-binding protein</fullName>
    </submittedName>
</protein>
<dbReference type="EMBL" id="MSIF01000001">
    <property type="protein sequence ID" value="OLF14059.1"/>
    <property type="molecule type" value="Genomic_DNA"/>
</dbReference>
<dbReference type="AlphaFoldDB" id="A0A7Z0WTC1"/>
<comment type="caution">
    <text evidence="7">The sequence shown here is derived from an EMBL/GenBank/DDBJ whole genome shotgun (WGS) entry which is preliminary data.</text>
</comment>
<dbReference type="CDD" id="cd03224">
    <property type="entry name" value="ABC_TM1139_LivF_branched"/>
    <property type="match status" value="1"/>
</dbReference>
<name>A0A7Z0WTC1_9PSEU</name>
<dbReference type="Proteomes" id="UP000185696">
    <property type="component" value="Unassembled WGS sequence"/>
</dbReference>
<evidence type="ECO:0000256" key="5">
    <source>
        <dbReference type="ARBA" id="ARBA00022970"/>
    </source>
</evidence>
<keyword evidence="5" id="KW-0029">Amino-acid transport</keyword>